<keyword evidence="5 7" id="KW-1133">Transmembrane helix</keyword>
<name>A0ABS1BE62_9MICO</name>
<feature type="transmembrane region" description="Helical" evidence="7">
    <location>
        <begin position="232"/>
        <end position="250"/>
    </location>
</feature>
<evidence type="ECO:0000256" key="1">
    <source>
        <dbReference type="ARBA" id="ARBA00004651"/>
    </source>
</evidence>
<dbReference type="PANTHER" id="PTHR30193:SF1">
    <property type="entry name" value="ABC TRANSPORTER PERMEASE PROTEIN YESP-RELATED"/>
    <property type="match status" value="1"/>
</dbReference>
<dbReference type="InterPro" id="IPR035906">
    <property type="entry name" value="MetI-like_sf"/>
</dbReference>
<sequence>MSVTDTVGPPAGPASAVSAGVQTAAPPTRRSRGLNAGQRRKLRTGLLFISPWIIGVLVFIIYPVVYSIALSFTRYSGMEAPTWVGIQNYVTAFTDPLVGKAASNTLFYAIIAVPLGLIISLVLAIAMNQNVREVAWYRTIFYAPSLIPAFAMSFIFIVFLNPQFGVFNRVLNLFGGANVNLLGDPTGVKIAIILMAQLGAGNAALIFLAGLRNIPKTIYEAARVDGASPLRQFFSITFPLLSPVLLFNLITGISGSLQVFTEAFIVTNGTGDPDNGALFYMMYLYKNAFGFAELGYASALAVILFLVGLALALLVYWLSRRFVNYDVEAG</sequence>
<dbReference type="Proteomes" id="UP000612352">
    <property type="component" value="Unassembled WGS sequence"/>
</dbReference>
<evidence type="ECO:0000256" key="2">
    <source>
        <dbReference type="ARBA" id="ARBA00022448"/>
    </source>
</evidence>
<feature type="region of interest" description="Disordered" evidence="8">
    <location>
        <begin position="1"/>
        <end position="36"/>
    </location>
</feature>
<keyword evidence="4 7" id="KW-0812">Transmembrane</keyword>
<dbReference type="RefSeq" id="WP_200503826.1">
    <property type="nucleotide sequence ID" value="NZ_JAEDAJ010000015.1"/>
</dbReference>
<evidence type="ECO:0000256" key="3">
    <source>
        <dbReference type="ARBA" id="ARBA00022475"/>
    </source>
</evidence>
<reference evidence="10 11" key="1">
    <citation type="submission" date="2020-12" db="EMBL/GenBank/DDBJ databases">
        <title>Brachybacterium sp. MASK1Z-5, whole genome shotgun sequence.</title>
        <authorList>
            <person name="Tuo L."/>
        </authorList>
    </citation>
    <scope>NUCLEOTIDE SEQUENCE [LARGE SCALE GENOMIC DNA]</scope>
    <source>
        <strain evidence="10 11">MASK1Z-5</strain>
    </source>
</reference>
<feature type="transmembrane region" description="Helical" evidence="7">
    <location>
        <begin position="106"/>
        <end position="127"/>
    </location>
</feature>
<dbReference type="InterPro" id="IPR000515">
    <property type="entry name" value="MetI-like"/>
</dbReference>
<proteinExistence type="inferred from homology"/>
<evidence type="ECO:0000256" key="6">
    <source>
        <dbReference type="ARBA" id="ARBA00023136"/>
    </source>
</evidence>
<keyword evidence="6 7" id="KW-0472">Membrane</keyword>
<dbReference type="PROSITE" id="PS50928">
    <property type="entry name" value="ABC_TM1"/>
    <property type="match status" value="1"/>
</dbReference>
<dbReference type="PANTHER" id="PTHR30193">
    <property type="entry name" value="ABC TRANSPORTER PERMEASE PROTEIN"/>
    <property type="match status" value="1"/>
</dbReference>
<accession>A0ABS1BE62</accession>
<dbReference type="SUPFAM" id="SSF160964">
    <property type="entry name" value="MalF N-terminal region-like"/>
    <property type="match status" value="1"/>
</dbReference>
<dbReference type="SUPFAM" id="SSF161098">
    <property type="entry name" value="MetI-like"/>
    <property type="match status" value="1"/>
</dbReference>
<dbReference type="Gene3D" id="1.10.3720.10">
    <property type="entry name" value="MetI-like"/>
    <property type="match status" value="1"/>
</dbReference>
<evidence type="ECO:0000259" key="9">
    <source>
        <dbReference type="PROSITE" id="PS50928"/>
    </source>
</evidence>
<feature type="transmembrane region" description="Helical" evidence="7">
    <location>
        <begin position="46"/>
        <end position="69"/>
    </location>
</feature>
<evidence type="ECO:0000256" key="5">
    <source>
        <dbReference type="ARBA" id="ARBA00022989"/>
    </source>
</evidence>
<keyword evidence="3" id="KW-1003">Cell membrane</keyword>
<dbReference type="EMBL" id="JAEDAJ010000015">
    <property type="protein sequence ID" value="MBK0332934.1"/>
    <property type="molecule type" value="Genomic_DNA"/>
</dbReference>
<comment type="caution">
    <text evidence="10">The sequence shown here is derived from an EMBL/GenBank/DDBJ whole genome shotgun (WGS) entry which is preliminary data.</text>
</comment>
<comment type="similarity">
    <text evidence="7">Belongs to the binding-protein-dependent transport system permease family.</text>
</comment>
<comment type="subcellular location">
    <subcellularLocation>
        <location evidence="1 7">Cell membrane</location>
        <topology evidence="1 7">Multi-pass membrane protein</topology>
    </subcellularLocation>
</comment>
<evidence type="ECO:0000256" key="8">
    <source>
        <dbReference type="SAM" id="MobiDB-lite"/>
    </source>
</evidence>
<dbReference type="CDD" id="cd06261">
    <property type="entry name" value="TM_PBP2"/>
    <property type="match status" value="1"/>
</dbReference>
<evidence type="ECO:0000256" key="4">
    <source>
        <dbReference type="ARBA" id="ARBA00022692"/>
    </source>
</evidence>
<dbReference type="Gene3D" id="1.20.58.370">
    <property type="entry name" value="MalF N-terminal region-like"/>
    <property type="match status" value="1"/>
</dbReference>
<gene>
    <name evidence="10" type="ORF">I8D64_16140</name>
</gene>
<protein>
    <submittedName>
        <fullName evidence="10">Sugar ABC transporter permease</fullName>
    </submittedName>
</protein>
<evidence type="ECO:0000313" key="10">
    <source>
        <dbReference type="EMBL" id="MBK0332934.1"/>
    </source>
</evidence>
<feature type="compositionally biased region" description="Low complexity" evidence="8">
    <location>
        <begin position="7"/>
        <end position="21"/>
    </location>
</feature>
<feature type="transmembrane region" description="Helical" evidence="7">
    <location>
        <begin position="190"/>
        <end position="211"/>
    </location>
</feature>
<organism evidence="10 11">
    <name type="scientific">Brachybacterium halotolerans</name>
    <dbReference type="NCBI Taxonomy" id="2795215"/>
    <lineage>
        <taxon>Bacteria</taxon>
        <taxon>Bacillati</taxon>
        <taxon>Actinomycetota</taxon>
        <taxon>Actinomycetes</taxon>
        <taxon>Micrococcales</taxon>
        <taxon>Dermabacteraceae</taxon>
        <taxon>Brachybacterium</taxon>
    </lineage>
</organism>
<evidence type="ECO:0000256" key="7">
    <source>
        <dbReference type="RuleBase" id="RU363032"/>
    </source>
</evidence>
<dbReference type="InterPro" id="IPR035277">
    <property type="entry name" value="MalF_N"/>
</dbReference>
<keyword evidence="11" id="KW-1185">Reference proteome</keyword>
<feature type="transmembrane region" description="Helical" evidence="7">
    <location>
        <begin position="294"/>
        <end position="318"/>
    </location>
</feature>
<dbReference type="Pfam" id="PF00528">
    <property type="entry name" value="BPD_transp_1"/>
    <property type="match status" value="1"/>
</dbReference>
<feature type="domain" description="ABC transmembrane type-1" evidence="9">
    <location>
        <begin position="102"/>
        <end position="315"/>
    </location>
</feature>
<evidence type="ECO:0000313" key="11">
    <source>
        <dbReference type="Proteomes" id="UP000612352"/>
    </source>
</evidence>
<feature type="transmembrane region" description="Helical" evidence="7">
    <location>
        <begin position="139"/>
        <end position="160"/>
    </location>
</feature>
<dbReference type="InterPro" id="IPR051393">
    <property type="entry name" value="ABC_transporter_permease"/>
</dbReference>
<keyword evidence="2 7" id="KW-0813">Transport</keyword>